<proteinExistence type="predicted"/>
<name>A0A376KW36_ECOLX</name>
<dbReference type="EMBL" id="UFZQ01000001">
    <property type="protein sequence ID" value="STE86250.1"/>
    <property type="molecule type" value="Genomic_DNA"/>
</dbReference>
<protein>
    <submittedName>
        <fullName evidence="1">Uncharacterized protein</fullName>
    </submittedName>
</protein>
<accession>A0A376KW36</accession>
<evidence type="ECO:0000313" key="2">
    <source>
        <dbReference type="Proteomes" id="UP000255460"/>
    </source>
</evidence>
<dbReference type="AlphaFoldDB" id="A0A376KW36"/>
<reference evidence="1 2" key="1">
    <citation type="submission" date="2018-06" db="EMBL/GenBank/DDBJ databases">
        <authorList>
            <consortium name="Pathogen Informatics"/>
            <person name="Doyle S."/>
        </authorList>
    </citation>
    <scope>NUCLEOTIDE SEQUENCE [LARGE SCALE GENOMIC DNA]</scope>
    <source>
        <strain evidence="1 2">NCTC10418</strain>
    </source>
</reference>
<organism evidence="1 2">
    <name type="scientific">Escherichia coli</name>
    <dbReference type="NCBI Taxonomy" id="562"/>
    <lineage>
        <taxon>Bacteria</taxon>
        <taxon>Pseudomonadati</taxon>
        <taxon>Pseudomonadota</taxon>
        <taxon>Gammaproteobacteria</taxon>
        <taxon>Enterobacterales</taxon>
        <taxon>Enterobacteriaceae</taxon>
        <taxon>Escherichia</taxon>
    </lineage>
</organism>
<gene>
    <name evidence="1" type="ORF">NCTC10418_03887</name>
</gene>
<sequence length="36" mass="4204">MINNTEVFIILTQPKGLQQTEILCYQHTKRNGNGYH</sequence>
<evidence type="ECO:0000313" key="1">
    <source>
        <dbReference type="EMBL" id="STE86250.1"/>
    </source>
</evidence>
<dbReference type="Proteomes" id="UP000255460">
    <property type="component" value="Unassembled WGS sequence"/>
</dbReference>